<accession>A0A3B1DNZ3</accession>
<dbReference type="InterPro" id="IPR005770">
    <property type="entry name" value="PhnD"/>
</dbReference>
<evidence type="ECO:0008006" key="3">
    <source>
        <dbReference type="Google" id="ProtNLM"/>
    </source>
</evidence>
<dbReference type="Pfam" id="PF12974">
    <property type="entry name" value="Phosphonate-bd"/>
    <property type="match status" value="1"/>
</dbReference>
<gene>
    <name evidence="2" type="ORF">MNBD_NITROSPIRAE03-943</name>
</gene>
<dbReference type="PANTHER" id="PTHR35841">
    <property type="entry name" value="PHOSPHONATES-BINDING PERIPLASMIC PROTEIN"/>
    <property type="match status" value="1"/>
</dbReference>
<name>A0A3B1DNZ3_9ZZZZ</name>
<dbReference type="Gene3D" id="3.40.190.10">
    <property type="entry name" value="Periplasmic binding protein-like II"/>
    <property type="match status" value="2"/>
</dbReference>
<dbReference type="PANTHER" id="PTHR35841:SF1">
    <property type="entry name" value="PHOSPHONATES-BINDING PERIPLASMIC PROTEIN"/>
    <property type="match status" value="1"/>
</dbReference>
<dbReference type="NCBIfam" id="TIGR01098">
    <property type="entry name" value="3A0109s03R"/>
    <property type="match status" value="1"/>
</dbReference>
<protein>
    <recommendedName>
        <fullName evidence="3">Phosphate/phosphite/phosphonate ABC transporter substrate-binding protein</fullName>
    </recommendedName>
</protein>
<dbReference type="GO" id="GO:0043190">
    <property type="term" value="C:ATP-binding cassette (ABC) transporter complex"/>
    <property type="evidence" value="ECO:0007669"/>
    <property type="project" value="InterPro"/>
</dbReference>
<sequence length="296" mass="33585">MMRFIAIAALFCFILSTQTLSAHAEDRELLIGLIPEQNIFKQIERYKPLAGYLSEKTGITVRLTILSRYGDIIDRFVQRGLDGAFFGDLTGALAIEKLNIEPVVRPVNLDGSTYSYGYIIVRKDSGIKTVDDMKGKVLAFVDRATVTGYLFPISYFKSHGVKNLKDFFSEFYFTGSHDSSVYAVLDGRADIGCVKNTIYNNLISRDPTIKSELRIIAKSPLMPESTLCLRKDLPADIKKMIKEVLLTMDRNDEGRRILAKLQARRFIEASVEDFKPVYEMLKTLGEDIATYQYRVR</sequence>
<dbReference type="SUPFAM" id="SSF53850">
    <property type="entry name" value="Periplasmic binding protein-like II"/>
    <property type="match status" value="1"/>
</dbReference>
<dbReference type="CDD" id="cd01071">
    <property type="entry name" value="PBP2_PhnD_like"/>
    <property type="match status" value="1"/>
</dbReference>
<keyword evidence="1" id="KW-0732">Signal</keyword>
<organism evidence="2">
    <name type="scientific">hydrothermal vent metagenome</name>
    <dbReference type="NCBI Taxonomy" id="652676"/>
    <lineage>
        <taxon>unclassified sequences</taxon>
        <taxon>metagenomes</taxon>
        <taxon>ecological metagenomes</taxon>
    </lineage>
</organism>
<evidence type="ECO:0000256" key="1">
    <source>
        <dbReference type="ARBA" id="ARBA00022729"/>
    </source>
</evidence>
<reference evidence="2" key="1">
    <citation type="submission" date="2018-06" db="EMBL/GenBank/DDBJ databases">
        <authorList>
            <person name="Zhirakovskaya E."/>
        </authorList>
    </citation>
    <scope>NUCLEOTIDE SEQUENCE</scope>
</reference>
<evidence type="ECO:0000313" key="2">
    <source>
        <dbReference type="EMBL" id="VAX33435.1"/>
    </source>
</evidence>
<dbReference type="AlphaFoldDB" id="A0A3B1DNZ3"/>
<proteinExistence type="predicted"/>
<dbReference type="EMBL" id="UOGI01000178">
    <property type="protein sequence ID" value="VAX33435.1"/>
    <property type="molecule type" value="Genomic_DNA"/>
</dbReference>
<dbReference type="GO" id="GO:0055085">
    <property type="term" value="P:transmembrane transport"/>
    <property type="evidence" value="ECO:0007669"/>
    <property type="project" value="InterPro"/>
</dbReference>